<dbReference type="AlphaFoldDB" id="A0A2I1M662"/>
<organism evidence="2 3">
    <name type="scientific">Alloscardovia omnicolens</name>
    <dbReference type="NCBI Taxonomy" id="419015"/>
    <lineage>
        <taxon>Bacteria</taxon>
        <taxon>Bacillati</taxon>
        <taxon>Actinomycetota</taxon>
        <taxon>Actinomycetes</taxon>
        <taxon>Bifidobacteriales</taxon>
        <taxon>Bifidobacteriaceae</taxon>
        <taxon>Alloscardovia</taxon>
    </lineage>
</organism>
<sequence length="427" mass="47800">MTTTQTHTKKRFFKITVLFILLCLCTHIFMPRNVDFTRINPADYRWALLSKKYRSGSIAPENEQGYLFFVTADGRSTSVKIEDAYNGNVVWSPQSFFYSDNHVQRWLSNQRNSLRVRQATASPLGIVPLTDGLSQAILYENYSQSSGNNYQLMIANPHKISTHNIRSDQRYNAMSECGNNVFAVTAEAPDATSHVQLSFDRVLKEEQFDSSRIASQSTQFDAASLGQSVLPCYKSSIIMLAHFSVHVLNKQSDLNIDPSLIRTDQWGSEYFLALVTMNTVTGDIAVHPVTDSQGAALDADMVSNFLMQYDAHSVTDDGSLIWVADNGSVLKTRIADGQTTIFSDSIRDRTYDSRNQKYFYCVSGTDATLGVLIYESDYALHNPHIVSLSKQNGHTIRDITILSNAQLGANFYLQDLVTNPSNPSNKE</sequence>
<dbReference type="EMBL" id="PKGU01000002">
    <property type="protein sequence ID" value="PKZ15584.1"/>
    <property type="molecule type" value="Genomic_DNA"/>
</dbReference>
<gene>
    <name evidence="2" type="ORF">CYJ32_04280</name>
</gene>
<accession>A0A2I1M662</accession>
<comment type="caution">
    <text evidence="2">The sequence shown here is derived from an EMBL/GenBank/DDBJ whole genome shotgun (WGS) entry which is preliminary data.</text>
</comment>
<dbReference type="Proteomes" id="UP000242263">
    <property type="component" value="Unassembled WGS sequence"/>
</dbReference>
<keyword evidence="1" id="KW-1133">Transmembrane helix</keyword>
<evidence type="ECO:0000313" key="2">
    <source>
        <dbReference type="EMBL" id="PKZ15584.1"/>
    </source>
</evidence>
<proteinExistence type="predicted"/>
<evidence type="ECO:0000313" key="3">
    <source>
        <dbReference type="Proteomes" id="UP000242263"/>
    </source>
</evidence>
<keyword evidence="1" id="KW-0812">Transmembrane</keyword>
<name>A0A2I1M662_9BIFI</name>
<keyword evidence="1" id="KW-0472">Membrane</keyword>
<protein>
    <submittedName>
        <fullName evidence="2">Uncharacterized protein</fullName>
    </submittedName>
</protein>
<reference evidence="2 3" key="1">
    <citation type="submission" date="2017-12" db="EMBL/GenBank/DDBJ databases">
        <title>Phylogenetic diversity of female urinary microbiome.</title>
        <authorList>
            <person name="Thomas-White K."/>
            <person name="Wolfe A.J."/>
        </authorList>
    </citation>
    <scope>NUCLEOTIDE SEQUENCE [LARGE SCALE GENOMIC DNA]</scope>
    <source>
        <strain evidence="2 3">UMB0064</strain>
    </source>
</reference>
<evidence type="ECO:0000256" key="1">
    <source>
        <dbReference type="SAM" id="Phobius"/>
    </source>
</evidence>
<feature type="transmembrane region" description="Helical" evidence="1">
    <location>
        <begin position="12"/>
        <end position="30"/>
    </location>
</feature>